<dbReference type="STRING" id="1562970.ING2E5B_1937"/>
<evidence type="ECO:0000313" key="4">
    <source>
        <dbReference type="EMBL" id="CEA16674.1"/>
    </source>
</evidence>
<dbReference type="PANTHER" id="PTHR43405">
    <property type="entry name" value="GLYCOSYL HYDROLASE DIGH"/>
    <property type="match status" value="1"/>
</dbReference>
<dbReference type="AlphaFoldDB" id="A0A098C1B3"/>
<keyword evidence="5" id="KW-1185">Reference proteome</keyword>
<dbReference type="OrthoDB" id="9773203at2"/>
<evidence type="ECO:0000313" key="5">
    <source>
        <dbReference type="Proteomes" id="UP000032417"/>
    </source>
</evidence>
<dbReference type="KEGG" id="pbt:ING2E5B_1937"/>
<feature type="domain" description="Glycosyl hydrolase-like 10" evidence="3">
    <location>
        <begin position="38"/>
        <end position="346"/>
    </location>
</feature>
<gene>
    <name evidence="4" type="ORF">ING2E5B_1937</name>
</gene>
<dbReference type="InterPro" id="IPR017853">
    <property type="entry name" value="GH"/>
</dbReference>
<dbReference type="InterPro" id="IPR052177">
    <property type="entry name" value="Divisome_Glycosyl_Hydrolase"/>
</dbReference>
<accession>A0A098C1B3</accession>
<evidence type="ECO:0000256" key="1">
    <source>
        <dbReference type="ARBA" id="ARBA00022729"/>
    </source>
</evidence>
<evidence type="ECO:0000259" key="3">
    <source>
        <dbReference type="Pfam" id="PF02638"/>
    </source>
</evidence>
<proteinExistence type="predicted"/>
<protein>
    <recommendedName>
        <fullName evidence="3">Glycosyl hydrolase-like 10 domain-containing protein</fullName>
    </recommendedName>
</protein>
<dbReference type="HOGENOM" id="CLU_019247_2_1_10"/>
<name>A0A098C1B3_9BACT</name>
<dbReference type="PATRIC" id="fig|1562970.3.peg.1917"/>
<keyword evidence="1 2" id="KW-0732">Signal</keyword>
<evidence type="ECO:0000256" key="2">
    <source>
        <dbReference type="SAM" id="SignalP"/>
    </source>
</evidence>
<sequence length="506" mass="58810">MNRKLLFVCLCAITILLSSCGTSKSTLAYQSDSAPKREFRGAWIQTVGQSRYSQMNSAAMKHYISEMVRKLDEVGVNAVIFQIRPEADAFYKSDLEPWSRFLTGQQGKAPDDPEFDPLAFIIEECHKRGMELHAWLNPYRVKTNITNSLANNHIFYRYPERFVQYGNQLFFDPGLPENRTFICEVVRDIVTRYDVDAIHMDDYFYPYPIAGEPFPDDKSFMQFAASQGFSPSQRSDWRRNNVNLLIQQIKLTIAGTKPWVRFGISPFGIYRNKRNDPNGSDTNGLQNYDDLYADIKLWVEKGWIDYNLPQLYWEIGHSAADYTTLLNWWSINNFGQHLYIGQDLKRSIDRNELNTKIDQTRRLPMVHGNCYWYGYQILDNFAGVAEILKNDIHSSKSLIPAYTHMHDGKPKKVSKISNVYTEDMHFLTWEHNRDSSNPETAQKFVIYRFRDKEKIDINRAENIVDITPDNFLLLPYEGGESRCTYVVTALDAFGNESKVRKIKVKL</sequence>
<dbReference type="PROSITE" id="PS51257">
    <property type="entry name" value="PROKAR_LIPOPROTEIN"/>
    <property type="match status" value="1"/>
</dbReference>
<organism evidence="4 5">
    <name type="scientific">Fermentimonas caenicola</name>
    <dbReference type="NCBI Taxonomy" id="1562970"/>
    <lineage>
        <taxon>Bacteria</taxon>
        <taxon>Pseudomonadati</taxon>
        <taxon>Bacteroidota</taxon>
        <taxon>Bacteroidia</taxon>
        <taxon>Bacteroidales</taxon>
        <taxon>Dysgonomonadaceae</taxon>
        <taxon>Fermentimonas</taxon>
    </lineage>
</organism>
<dbReference type="PANTHER" id="PTHR43405:SF1">
    <property type="entry name" value="GLYCOSYL HYDROLASE DIGH"/>
    <property type="match status" value="1"/>
</dbReference>
<dbReference type="Proteomes" id="UP000032417">
    <property type="component" value="Chromosome 1"/>
</dbReference>
<reference evidence="4 5" key="1">
    <citation type="submission" date="2014-08" db="EMBL/GenBank/DDBJ databases">
        <authorList>
            <person name="Wibberg D."/>
        </authorList>
    </citation>
    <scope>NUCLEOTIDE SEQUENCE [LARGE SCALE GENOMIC DNA]</scope>
    <source>
        <strain evidence="5">ING2-E5B</strain>
    </source>
</reference>
<dbReference type="SUPFAM" id="SSF51445">
    <property type="entry name" value="(Trans)glycosidases"/>
    <property type="match status" value="1"/>
</dbReference>
<dbReference type="EMBL" id="LN515532">
    <property type="protein sequence ID" value="CEA16674.1"/>
    <property type="molecule type" value="Genomic_DNA"/>
</dbReference>
<feature type="signal peptide" evidence="2">
    <location>
        <begin position="1"/>
        <end position="28"/>
    </location>
</feature>
<dbReference type="InterPro" id="IPR003790">
    <property type="entry name" value="GHL10"/>
</dbReference>
<dbReference type="Gene3D" id="3.20.20.80">
    <property type="entry name" value="Glycosidases"/>
    <property type="match status" value="1"/>
</dbReference>
<feature type="chain" id="PRO_5001933009" description="Glycosyl hydrolase-like 10 domain-containing protein" evidence="2">
    <location>
        <begin position="29"/>
        <end position="506"/>
    </location>
</feature>
<dbReference type="Pfam" id="PF02638">
    <property type="entry name" value="GHL10"/>
    <property type="match status" value="1"/>
</dbReference>